<sequence>MKKILLLSDTHSYIDDRIIHYAEQADEIWHAGDIGTIEVTDKLKATGKPLIAVFGNIDNAEIRKEFPLNQRWMCEGVDVWITHIGGYPKKYNPAVRDEIRQNPPKLFICGHSHILKVMMDKDLGLLHMNPGAAGKHGWHKQRTMLRFVIDGEDIKDLEVIELAGK</sequence>
<dbReference type="Proteomes" id="UP000199438">
    <property type="component" value="Unassembled WGS sequence"/>
</dbReference>
<reference evidence="5" key="1">
    <citation type="submission" date="2016-10" db="EMBL/GenBank/DDBJ databases">
        <authorList>
            <person name="Varghese N."/>
            <person name="Submissions S."/>
        </authorList>
    </citation>
    <scope>NUCLEOTIDE SEQUENCE [LARGE SCALE GENOMIC DNA]</scope>
    <source>
        <strain evidence="5">DSM 24499</strain>
    </source>
</reference>
<comment type="similarity">
    <text evidence="1 2">Belongs to the metallophosphoesterase superfamily. YfcE family.</text>
</comment>
<dbReference type="InterPro" id="IPR029052">
    <property type="entry name" value="Metallo-depent_PP-like"/>
</dbReference>
<organism evidence="4 5">
    <name type="scientific">Zunongwangia mangrovi</name>
    <dbReference type="NCBI Taxonomy" id="1334022"/>
    <lineage>
        <taxon>Bacteria</taxon>
        <taxon>Pseudomonadati</taxon>
        <taxon>Bacteroidota</taxon>
        <taxon>Flavobacteriia</taxon>
        <taxon>Flavobacteriales</taxon>
        <taxon>Flavobacteriaceae</taxon>
        <taxon>Zunongwangia</taxon>
    </lineage>
</organism>
<feature type="domain" description="Calcineurin-like phosphoesterase" evidence="3">
    <location>
        <begin position="3"/>
        <end position="150"/>
    </location>
</feature>
<comment type="cofactor">
    <cofactor evidence="2">
        <name>a divalent metal cation</name>
        <dbReference type="ChEBI" id="CHEBI:60240"/>
    </cofactor>
</comment>
<dbReference type="Pfam" id="PF12850">
    <property type="entry name" value="Metallophos_2"/>
    <property type="match status" value="1"/>
</dbReference>
<dbReference type="SUPFAM" id="SSF56300">
    <property type="entry name" value="Metallo-dependent phosphatases"/>
    <property type="match status" value="1"/>
</dbReference>
<dbReference type="EMBL" id="FOKV01000010">
    <property type="protein sequence ID" value="SFC86438.1"/>
    <property type="molecule type" value="Genomic_DNA"/>
</dbReference>
<name>A0A1I1MTA1_9FLAO</name>
<evidence type="ECO:0000259" key="3">
    <source>
        <dbReference type="Pfam" id="PF12850"/>
    </source>
</evidence>
<keyword evidence="5" id="KW-1185">Reference proteome</keyword>
<dbReference type="InterPro" id="IPR000979">
    <property type="entry name" value="Phosphodiesterase_MJ0936/Vps29"/>
</dbReference>
<dbReference type="RefSeq" id="WP_092544697.1">
    <property type="nucleotide sequence ID" value="NZ_FOKV01000010.1"/>
</dbReference>
<dbReference type="EC" id="3.1.4.-" evidence="2"/>
<dbReference type="OrthoDB" id="9785951at2"/>
<dbReference type="STRING" id="1334022.SAMN04487907_11034"/>
<dbReference type="InterPro" id="IPR024654">
    <property type="entry name" value="Calcineurin-like_PHP_lpxH"/>
</dbReference>
<proteinExistence type="inferred from homology"/>
<accession>A0A1I1MTA1</accession>
<dbReference type="NCBIfam" id="TIGR00040">
    <property type="entry name" value="yfcE"/>
    <property type="match status" value="1"/>
</dbReference>
<dbReference type="GO" id="GO:0016787">
    <property type="term" value="F:hydrolase activity"/>
    <property type="evidence" value="ECO:0007669"/>
    <property type="project" value="UniProtKB-UniRule"/>
</dbReference>
<gene>
    <name evidence="4" type="ORF">SAMN04487907_11034</name>
</gene>
<dbReference type="Gene3D" id="3.60.21.10">
    <property type="match status" value="1"/>
</dbReference>
<dbReference type="GO" id="GO:0046872">
    <property type="term" value="F:metal ion binding"/>
    <property type="evidence" value="ECO:0007669"/>
    <property type="project" value="UniProtKB-KW"/>
</dbReference>
<evidence type="ECO:0000313" key="4">
    <source>
        <dbReference type="EMBL" id="SFC86438.1"/>
    </source>
</evidence>
<dbReference type="AlphaFoldDB" id="A0A1I1MTA1"/>
<evidence type="ECO:0000313" key="5">
    <source>
        <dbReference type="Proteomes" id="UP000199438"/>
    </source>
</evidence>
<evidence type="ECO:0000256" key="2">
    <source>
        <dbReference type="RuleBase" id="RU362039"/>
    </source>
</evidence>
<evidence type="ECO:0000256" key="1">
    <source>
        <dbReference type="ARBA" id="ARBA00008950"/>
    </source>
</evidence>
<protein>
    <recommendedName>
        <fullName evidence="2">Phosphoesterase</fullName>
        <ecNumber evidence="2">3.1.4.-</ecNumber>
    </recommendedName>
</protein>
<keyword evidence="2" id="KW-0479">Metal-binding</keyword>